<dbReference type="InterPro" id="IPR005158">
    <property type="entry name" value="BTAD"/>
</dbReference>
<evidence type="ECO:0000313" key="8">
    <source>
        <dbReference type="Proteomes" id="UP001595990"/>
    </source>
</evidence>
<reference evidence="8" key="1">
    <citation type="journal article" date="2019" name="Int. J. Syst. Evol. Microbiol.">
        <title>The Global Catalogue of Microorganisms (GCM) 10K type strain sequencing project: providing services to taxonomists for standard genome sequencing and annotation.</title>
        <authorList>
            <consortium name="The Broad Institute Genomics Platform"/>
            <consortium name="The Broad Institute Genome Sequencing Center for Infectious Disease"/>
            <person name="Wu L."/>
            <person name="Ma J."/>
        </authorList>
    </citation>
    <scope>NUCLEOTIDE SEQUENCE [LARGE SCALE GENOMIC DNA]</scope>
    <source>
        <strain evidence="8">CECT 8064</strain>
    </source>
</reference>
<dbReference type="Proteomes" id="UP001595990">
    <property type="component" value="Unassembled WGS sequence"/>
</dbReference>
<dbReference type="InterPro" id="IPR049945">
    <property type="entry name" value="AAA_22"/>
</dbReference>
<dbReference type="Pfam" id="PF03704">
    <property type="entry name" value="BTAD"/>
    <property type="match status" value="1"/>
</dbReference>
<evidence type="ECO:0000259" key="6">
    <source>
        <dbReference type="PROSITE" id="PS51755"/>
    </source>
</evidence>
<keyword evidence="3 4" id="KW-0238">DNA-binding</keyword>
<dbReference type="Pfam" id="PF13401">
    <property type="entry name" value="AAA_22"/>
    <property type="match status" value="1"/>
</dbReference>
<evidence type="ECO:0000256" key="3">
    <source>
        <dbReference type="ARBA" id="ARBA00023125"/>
    </source>
</evidence>
<dbReference type="Gene3D" id="1.25.40.10">
    <property type="entry name" value="Tetratricopeptide repeat domain"/>
    <property type="match status" value="2"/>
</dbReference>
<dbReference type="InterPro" id="IPR016032">
    <property type="entry name" value="Sig_transdc_resp-reg_C-effctor"/>
</dbReference>
<dbReference type="InterPro" id="IPR058852">
    <property type="entry name" value="HTH_77"/>
</dbReference>
<evidence type="ECO:0000256" key="4">
    <source>
        <dbReference type="PROSITE-ProRule" id="PRU01091"/>
    </source>
</evidence>
<dbReference type="SMART" id="SM00862">
    <property type="entry name" value="Trans_reg_C"/>
    <property type="match status" value="1"/>
</dbReference>
<dbReference type="PANTHER" id="PTHR47691:SF3">
    <property type="entry name" value="HTH-TYPE TRANSCRIPTIONAL REGULATOR RV0890C-RELATED"/>
    <property type="match status" value="1"/>
</dbReference>
<dbReference type="Pfam" id="PF25872">
    <property type="entry name" value="HTH_77"/>
    <property type="match status" value="1"/>
</dbReference>
<dbReference type="PRINTS" id="PR00364">
    <property type="entry name" value="DISEASERSIST"/>
</dbReference>
<dbReference type="SUPFAM" id="SSF48452">
    <property type="entry name" value="TPR-like"/>
    <property type="match status" value="2"/>
</dbReference>
<evidence type="ECO:0000256" key="5">
    <source>
        <dbReference type="SAM" id="MobiDB-lite"/>
    </source>
</evidence>
<comment type="caution">
    <text evidence="7">The sequence shown here is derived from an EMBL/GenBank/DDBJ whole genome shotgun (WGS) entry which is preliminary data.</text>
</comment>
<dbReference type="Gene3D" id="3.40.50.300">
    <property type="entry name" value="P-loop containing nucleotide triphosphate hydrolases"/>
    <property type="match status" value="1"/>
</dbReference>
<dbReference type="InterPro" id="IPR027417">
    <property type="entry name" value="P-loop_NTPase"/>
</dbReference>
<dbReference type="InterPro" id="IPR036388">
    <property type="entry name" value="WH-like_DNA-bd_sf"/>
</dbReference>
<accession>A0ABV9BIC4</accession>
<gene>
    <name evidence="7" type="ORF">ACFPEN_12225</name>
</gene>
<dbReference type="EMBL" id="JBHSFS010000005">
    <property type="protein sequence ID" value="MFC4513703.1"/>
    <property type="molecule type" value="Genomic_DNA"/>
</dbReference>
<name>A0ABV9BIC4_9ACTN</name>
<comment type="similarity">
    <text evidence="1">Belongs to the AfsR/DnrI/RedD regulatory family.</text>
</comment>
<evidence type="ECO:0000256" key="1">
    <source>
        <dbReference type="ARBA" id="ARBA00005820"/>
    </source>
</evidence>
<dbReference type="InterPro" id="IPR011990">
    <property type="entry name" value="TPR-like_helical_dom_sf"/>
</dbReference>
<dbReference type="Gene3D" id="1.10.10.10">
    <property type="entry name" value="Winged helix-like DNA-binding domain superfamily/Winged helix DNA-binding domain"/>
    <property type="match status" value="1"/>
</dbReference>
<dbReference type="RefSeq" id="WP_358219783.1">
    <property type="nucleotide sequence ID" value="NZ_JBHSFS010000005.1"/>
</dbReference>
<feature type="compositionally biased region" description="Basic residues" evidence="5">
    <location>
        <begin position="1075"/>
        <end position="1084"/>
    </location>
</feature>
<proteinExistence type="inferred from homology"/>
<dbReference type="SUPFAM" id="SSF52540">
    <property type="entry name" value="P-loop containing nucleoside triphosphate hydrolases"/>
    <property type="match status" value="1"/>
</dbReference>
<feature type="DNA-binding region" description="OmpR/PhoB-type" evidence="4">
    <location>
        <begin position="1"/>
        <end position="92"/>
    </location>
</feature>
<dbReference type="SMART" id="SM01043">
    <property type="entry name" value="BTAD"/>
    <property type="match status" value="1"/>
</dbReference>
<evidence type="ECO:0000313" key="7">
    <source>
        <dbReference type="EMBL" id="MFC4513703.1"/>
    </source>
</evidence>
<evidence type="ECO:0000256" key="2">
    <source>
        <dbReference type="ARBA" id="ARBA00023012"/>
    </source>
</evidence>
<dbReference type="CDD" id="cd15831">
    <property type="entry name" value="BTAD"/>
    <property type="match status" value="1"/>
</dbReference>
<dbReference type="InterPro" id="IPR001867">
    <property type="entry name" value="OmpR/PhoB-type_DNA-bd"/>
</dbReference>
<keyword evidence="2" id="KW-0902">Two-component regulatory system</keyword>
<dbReference type="PROSITE" id="PS51755">
    <property type="entry name" value="OMPR_PHOB"/>
    <property type="match status" value="1"/>
</dbReference>
<sequence>MRFGVLGPLTVWDDAGDAVRVREAKVRALLTDLLVHEGRPVPTDRLVDDLWGGTPPGNPANALQAKVSQLRRTVGRDRVVHTPPGYRLRLDTGDTDADRFQALVARARAVTGPRERAALLTEALGLWRGPAYADFADAAYVRAAALRLEELRLTALEEQAEARLELDEHGRLAGELTALVARHPLRERLRAVQMRALYRAGRQSEALASYAGLRERLARELGLDPVPELTALHQAILTQAPELTARAAALPDATAVRTNLPAPLTELIGREDATAEVTALLRTGRLVTLTGPGGVGKTVLAVEAAGRLAGGRFDEVWLAELAGQHGDADSLAEVIAGAMGVRDDGAPHGAPAPLSAVERLGQRLRDRRALLILDNCEQVVEAAAELTDRLLRAAPGLRVLATSQEPLGLPAETVRSVEPLPQADAVRLFTVRAAAAAPGFVLDDRSRDAVDVICRRLDGLPLALELAATRVRALGVRELASRLDDRFRLLTGRRRGAPRRQQTLRAVIDWSWGLLTVPERTVLRRLAAHTDGCTLAAAEAVCAGEGVAREDVLGLLARLVDRSLVLVTDCERGPRYRLLESVAAYATERLREVADETCVRRRHLRYYADLAERARPYLHGAEQREWLHRLDAESGNMRAALDTAVREGAADEARRLVGSLAWYWLLRGRLGEARRWAEAALSTGESGEIRAVHSGFALLSGHRAEPPAYEGLDGPGVRARARWFLAYALFNTGDLAASEKQTELALVGFREHGDRWGVAAALALRATHAMIRGELAAVRRDGEASAALFRELGDRWGQLQSVAPLATLAEIGGDYARAERLLNDALVIAEDLDLATEVSFLLSHLGRIALLTGARGAARELHERARRTAVAQGFKFGEIHAELGQALSARRDGDLATAETILLKIRDWYDAVAAEPGNPLVLDELGFVAELRGDAVAAWLLHREALEIARLIGDPRAMALPLEGLSGAAALGGDPGLAALLLGAAAGARASAGAPLPPAERGDVDRVTAGARAALGEEAFTTSFARGTRLGLAVLGAGVGRGADAPAFVVGAAQGVGAAQNVGAAQDAGVQAATRSRRPGKRVLRSSTRTWLRRSSPYCR</sequence>
<organism evidence="7 8">
    <name type="scientific">Streptomyces ehimensis</name>
    <dbReference type="NCBI Taxonomy" id="68195"/>
    <lineage>
        <taxon>Bacteria</taxon>
        <taxon>Bacillati</taxon>
        <taxon>Actinomycetota</taxon>
        <taxon>Actinomycetes</taxon>
        <taxon>Kitasatosporales</taxon>
        <taxon>Streptomycetaceae</taxon>
        <taxon>Streptomyces</taxon>
    </lineage>
</organism>
<feature type="domain" description="OmpR/PhoB-type" evidence="6">
    <location>
        <begin position="1"/>
        <end position="92"/>
    </location>
</feature>
<keyword evidence="8" id="KW-1185">Reference proteome</keyword>
<dbReference type="PANTHER" id="PTHR47691">
    <property type="entry name" value="REGULATOR-RELATED"/>
    <property type="match status" value="1"/>
</dbReference>
<dbReference type="SUPFAM" id="SSF46894">
    <property type="entry name" value="C-terminal effector domain of the bipartite response regulators"/>
    <property type="match status" value="1"/>
</dbReference>
<feature type="region of interest" description="Disordered" evidence="5">
    <location>
        <begin position="1067"/>
        <end position="1086"/>
    </location>
</feature>
<protein>
    <submittedName>
        <fullName evidence="7">BTAD domain-containing putative transcriptional regulator</fullName>
    </submittedName>
</protein>